<gene>
    <name evidence="1" type="ORF">D5018_10900</name>
</gene>
<dbReference type="EMBL" id="QZEI01000029">
    <property type="protein sequence ID" value="RLV59654.1"/>
    <property type="molecule type" value="Genomic_DNA"/>
</dbReference>
<name>A0A3L8PWB6_9GAMM</name>
<protein>
    <submittedName>
        <fullName evidence="1">Uncharacterized protein</fullName>
    </submittedName>
</protein>
<accession>A0A3L8PWB6</accession>
<keyword evidence="2" id="KW-1185">Reference proteome</keyword>
<dbReference type="Proteomes" id="UP000281474">
    <property type="component" value="Unassembled WGS sequence"/>
</dbReference>
<evidence type="ECO:0000313" key="2">
    <source>
        <dbReference type="Proteomes" id="UP000281474"/>
    </source>
</evidence>
<sequence>MTVPTGDTADQLEAYLASTRLNNQRTDATKHIDFRDLNCYLQDKTKAEQAWEHLQTCQNTQVSTKMRVDSYYQFISLLQPNYHHWFQLKLERTAGHKCLEFHFMQNGHKDVELASMKIPELAQRLDSEHEEYCQNRDAEHLRTKFETDLNRAEYTFDDSNARISYQHFFTTDGRTIQEKLEAATSFFDNVTIKEYCQNLGFQQLIHHFRSIRNDAYSYLHNLLLCIIFQKKSTEIFALS</sequence>
<organism evidence="1 2">
    <name type="scientific">Parashewanella curva</name>
    <dbReference type="NCBI Taxonomy" id="2338552"/>
    <lineage>
        <taxon>Bacteria</taxon>
        <taxon>Pseudomonadati</taxon>
        <taxon>Pseudomonadota</taxon>
        <taxon>Gammaproteobacteria</taxon>
        <taxon>Alteromonadales</taxon>
        <taxon>Shewanellaceae</taxon>
        <taxon>Parashewanella</taxon>
    </lineage>
</organism>
<reference evidence="1 2" key="1">
    <citation type="submission" date="2018-09" db="EMBL/GenBank/DDBJ databases">
        <title>Phylogeny of the Shewanellaceae, and recommendation for two new genera, Pseudoshewanella and Parashewanella.</title>
        <authorList>
            <person name="Wang G."/>
        </authorList>
    </citation>
    <scope>NUCLEOTIDE SEQUENCE [LARGE SCALE GENOMIC DNA]</scope>
    <source>
        <strain evidence="1 2">C51</strain>
    </source>
</reference>
<comment type="caution">
    <text evidence="1">The sequence shown here is derived from an EMBL/GenBank/DDBJ whole genome shotgun (WGS) entry which is preliminary data.</text>
</comment>
<evidence type="ECO:0000313" key="1">
    <source>
        <dbReference type="EMBL" id="RLV59654.1"/>
    </source>
</evidence>
<dbReference type="AlphaFoldDB" id="A0A3L8PWB6"/>
<proteinExistence type="predicted"/>